<dbReference type="InterPro" id="IPR046732">
    <property type="entry name" value="DUF6624"/>
</dbReference>
<reference evidence="1 2" key="1">
    <citation type="submission" date="2021-11" db="EMBL/GenBank/DDBJ databases">
        <title>Seasonal and diel survey of microbial diversity of the Tyrrhenian coast.</title>
        <authorList>
            <person name="Gattoni G."/>
            <person name="Corral P."/>
        </authorList>
    </citation>
    <scope>NUCLEOTIDE SEQUENCE [LARGE SCALE GENOMIC DNA]</scope>
    <source>
        <strain evidence="1 2">Mr9</strain>
    </source>
</reference>
<name>A0ABS8GVQ3_9FLAO</name>
<protein>
    <submittedName>
        <fullName evidence="1">Uncharacterized protein</fullName>
    </submittedName>
</protein>
<organism evidence="1 2">
    <name type="scientific">Leeuwenhoekiella parthenopeia</name>
    <dbReference type="NCBI Taxonomy" id="2890320"/>
    <lineage>
        <taxon>Bacteria</taxon>
        <taxon>Pseudomonadati</taxon>
        <taxon>Bacteroidota</taxon>
        <taxon>Flavobacteriia</taxon>
        <taxon>Flavobacteriales</taxon>
        <taxon>Flavobacteriaceae</taxon>
        <taxon>Leeuwenhoekiella</taxon>
    </lineage>
</organism>
<dbReference type="RefSeq" id="WP_228230968.1">
    <property type="nucleotide sequence ID" value="NZ_JAJGMW010000020.1"/>
</dbReference>
<dbReference type="EMBL" id="JAJGMW010000020">
    <property type="protein sequence ID" value="MCC4213896.1"/>
    <property type="molecule type" value="Genomic_DNA"/>
</dbReference>
<comment type="caution">
    <text evidence="1">The sequence shown here is derived from an EMBL/GenBank/DDBJ whole genome shotgun (WGS) entry which is preliminary data.</text>
</comment>
<dbReference type="Pfam" id="PF20329">
    <property type="entry name" value="DUF6624"/>
    <property type="match status" value="1"/>
</dbReference>
<evidence type="ECO:0000313" key="2">
    <source>
        <dbReference type="Proteomes" id="UP001197770"/>
    </source>
</evidence>
<dbReference type="Proteomes" id="UP001197770">
    <property type="component" value="Unassembled WGS sequence"/>
</dbReference>
<accession>A0ABS8GVQ3</accession>
<dbReference type="NCBIfam" id="NF047558">
    <property type="entry name" value="TPR_END_plus"/>
    <property type="match status" value="1"/>
</dbReference>
<gene>
    <name evidence="1" type="ORF">LLW17_14290</name>
</gene>
<keyword evidence="2" id="KW-1185">Reference proteome</keyword>
<proteinExistence type="predicted"/>
<evidence type="ECO:0000313" key="1">
    <source>
        <dbReference type="EMBL" id="MCC4213896.1"/>
    </source>
</evidence>
<sequence>MRIVRLQITALFLSFFASYSQETKNYDDLILEAYRLYQSQKYSESGVTYEKAFNLTGDDTQIADRYNAACSWALANQVDKAFEHLFVISKPDGYKNYAHISQDTDLANLHSDTRWDEILARVKQNREEVEQYWDKPLVAVLDSVHQSDQSVRKKLGALGDQHGWQSKEVKTQWKTVDRVDSINLIKVKRILDERGWLGSDVLGDEGNMTLFLVIQHSDLEIQENYLPLLQKAVLEGNTPPHFLALLQDRIEIRNDRPQIYGSQVGRTETGESFVARMIDPDHVDERRASIGLDPMASYLSNFDMEWDLEAYKRSLKSPDKNE</sequence>